<evidence type="ECO:0000256" key="11">
    <source>
        <dbReference type="ARBA" id="ARBA00049336"/>
    </source>
</evidence>
<keyword evidence="6" id="KW-0548">Nucleotidyltransferase</keyword>
<dbReference type="EC" id="2.7.7.24" evidence="3"/>
<dbReference type="InterPro" id="IPR029044">
    <property type="entry name" value="Nucleotide-diphossugar_trans"/>
</dbReference>
<sequence length="273" mass="29960">MKAILLAGGTGTRLRPLTSLMNKHMLPVYNFPMIHYAVRTLAEAGADEILLVTGRQSADLFINYLGSGAEHGARITYLIQEQAGGIAQALDLAKPFIAREEKFLMLLGDNLVENSLRPYIDSYMKQEAGTAMVLLKQVPDPHRYGVPVFNEAGGIEMIKEKPVNPTTKFSVTGIYLYDGSVFDIVAATMPSARGELEITDVNNVYARNGMLRHEVLSGWWTDAGTFDSLHEAAIWMKERLQEANDSSATIDANDTSAASGETVVETDLMRDES</sequence>
<dbReference type="PANTHER" id="PTHR43532">
    <property type="entry name" value="GLUCOSE-1-PHOSPHATE THYMIDYLYLTRANSFERASE"/>
    <property type="match status" value="1"/>
</dbReference>
<dbReference type="InterPro" id="IPR005835">
    <property type="entry name" value="NTP_transferase_dom"/>
</dbReference>
<evidence type="ECO:0000256" key="7">
    <source>
        <dbReference type="ARBA" id="ARBA00022723"/>
    </source>
</evidence>
<comment type="caution">
    <text evidence="14">The sequence shown here is derived from an EMBL/GenBank/DDBJ whole genome shotgun (WGS) entry which is preliminary data.</text>
</comment>
<evidence type="ECO:0000256" key="3">
    <source>
        <dbReference type="ARBA" id="ARBA00012461"/>
    </source>
</evidence>
<dbReference type="Proteomes" id="UP000215145">
    <property type="component" value="Unassembled WGS sequence"/>
</dbReference>
<evidence type="ECO:0000259" key="13">
    <source>
        <dbReference type="Pfam" id="PF00483"/>
    </source>
</evidence>
<evidence type="ECO:0000256" key="6">
    <source>
        <dbReference type="ARBA" id="ARBA00022695"/>
    </source>
</evidence>
<evidence type="ECO:0000313" key="15">
    <source>
        <dbReference type="Proteomes" id="UP000215145"/>
    </source>
</evidence>
<accession>A0A229P4D8</accession>
<dbReference type="PANTHER" id="PTHR43532:SF1">
    <property type="entry name" value="GLUCOSE-1-PHOSPHATE THYMIDYLYLTRANSFERASE 1"/>
    <property type="match status" value="1"/>
</dbReference>
<dbReference type="GO" id="GO:0046872">
    <property type="term" value="F:metal ion binding"/>
    <property type="evidence" value="ECO:0007669"/>
    <property type="project" value="UniProtKB-KW"/>
</dbReference>
<evidence type="ECO:0000256" key="1">
    <source>
        <dbReference type="ARBA" id="ARBA00001946"/>
    </source>
</evidence>
<protein>
    <recommendedName>
        <fullName evidence="4">Glucose-1-phosphate thymidylyltransferase</fullName>
        <ecNumber evidence="3">2.7.7.24</ecNumber>
    </recommendedName>
    <alternativeName>
        <fullName evidence="10">dTDP-glucose pyrophosphorylase</fullName>
    </alternativeName>
    <alternativeName>
        <fullName evidence="9">dTDP-glucose synthase</fullName>
    </alternativeName>
</protein>
<dbReference type="EMBL" id="NMUQ01000001">
    <property type="protein sequence ID" value="OXM17113.1"/>
    <property type="molecule type" value="Genomic_DNA"/>
</dbReference>
<organism evidence="14 15">
    <name type="scientific">Paenibacillus herberti</name>
    <dbReference type="NCBI Taxonomy" id="1619309"/>
    <lineage>
        <taxon>Bacteria</taxon>
        <taxon>Bacillati</taxon>
        <taxon>Bacillota</taxon>
        <taxon>Bacilli</taxon>
        <taxon>Bacillales</taxon>
        <taxon>Paenibacillaceae</taxon>
        <taxon>Paenibacillus</taxon>
    </lineage>
</organism>
<dbReference type="Pfam" id="PF00483">
    <property type="entry name" value="NTP_transferase"/>
    <property type="match status" value="1"/>
</dbReference>
<evidence type="ECO:0000256" key="8">
    <source>
        <dbReference type="ARBA" id="ARBA00022842"/>
    </source>
</evidence>
<dbReference type="InterPro" id="IPR005907">
    <property type="entry name" value="G1P_thy_trans_s"/>
</dbReference>
<dbReference type="RefSeq" id="WP_089524190.1">
    <property type="nucleotide sequence ID" value="NZ_NMUQ01000001.1"/>
</dbReference>
<keyword evidence="14" id="KW-0946">Virion</keyword>
<evidence type="ECO:0000256" key="4">
    <source>
        <dbReference type="ARBA" id="ARBA00017654"/>
    </source>
</evidence>
<feature type="domain" description="Nucleotidyl transferase" evidence="13">
    <location>
        <begin position="2"/>
        <end position="233"/>
    </location>
</feature>
<evidence type="ECO:0000313" key="14">
    <source>
        <dbReference type="EMBL" id="OXM17113.1"/>
    </source>
</evidence>
<keyword evidence="15" id="KW-1185">Reference proteome</keyword>
<keyword evidence="7" id="KW-0479">Metal-binding</keyword>
<reference evidence="14 15" key="1">
    <citation type="submission" date="2017-07" db="EMBL/GenBank/DDBJ databases">
        <title>Paenibacillus herberti R33 genome sequencing and assembly.</title>
        <authorList>
            <person name="Su W."/>
        </authorList>
    </citation>
    <scope>NUCLEOTIDE SEQUENCE [LARGE SCALE GENOMIC DNA]</scope>
    <source>
        <strain evidence="14 15">R33</strain>
    </source>
</reference>
<comment type="catalytic activity">
    <reaction evidence="11">
        <text>dTTP + alpha-D-glucose 1-phosphate + H(+) = dTDP-alpha-D-glucose + diphosphate</text>
        <dbReference type="Rhea" id="RHEA:15225"/>
        <dbReference type="ChEBI" id="CHEBI:15378"/>
        <dbReference type="ChEBI" id="CHEBI:33019"/>
        <dbReference type="ChEBI" id="CHEBI:37568"/>
        <dbReference type="ChEBI" id="CHEBI:57477"/>
        <dbReference type="ChEBI" id="CHEBI:58601"/>
        <dbReference type="EC" id="2.7.7.24"/>
    </reaction>
</comment>
<evidence type="ECO:0000256" key="10">
    <source>
        <dbReference type="ARBA" id="ARBA00032598"/>
    </source>
</evidence>
<dbReference type="GO" id="GO:0008879">
    <property type="term" value="F:glucose-1-phosphate thymidylyltransferase activity"/>
    <property type="evidence" value="ECO:0007669"/>
    <property type="project" value="UniProtKB-EC"/>
</dbReference>
<dbReference type="SUPFAM" id="SSF53448">
    <property type="entry name" value="Nucleotide-diphospho-sugar transferases"/>
    <property type="match status" value="1"/>
</dbReference>
<keyword evidence="14" id="KW-0167">Capsid protein</keyword>
<keyword evidence="8" id="KW-0460">Magnesium</keyword>
<evidence type="ECO:0000256" key="5">
    <source>
        <dbReference type="ARBA" id="ARBA00022679"/>
    </source>
</evidence>
<feature type="region of interest" description="Disordered" evidence="12">
    <location>
        <begin position="246"/>
        <end position="273"/>
    </location>
</feature>
<comment type="cofactor">
    <cofactor evidence="1">
        <name>Mg(2+)</name>
        <dbReference type="ChEBI" id="CHEBI:18420"/>
    </cofactor>
</comment>
<keyword evidence="5" id="KW-0808">Transferase</keyword>
<name>A0A229P4D8_9BACL</name>
<evidence type="ECO:0000256" key="2">
    <source>
        <dbReference type="ARBA" id="ARBA00010480"/>
    </source>
</evidence>
<evidence type="ECO:0000256" key="12">
    <source>
        <dbReference type="SAM" id="MobiDB-lite"/>
    </source>
</evidence>
<comment type="similarity">
    <text evidence="2">Belongs to the glucose-1-phosphate thymidylyltransferase family.</text>
</comment>
<proteinExistence type="inferred from homology"/>
<dbReference type="Gene3D" id="3.90.550.10">
    <property type="entry name" value="Spore Coat Polysaccharide Biosynthesis Protein SpsA, Chain A"/>
    <property type="match status" value="1"/>
</dbReference>
<gene>
    <name evidence="14" type="ORF">CGZ75_10950</name>
</gene>
<dbReference type="AlphaFoldDB" id="A0A229P4D8"/>
<dbReference type="OrthoDB" id="9803871at2"/>
<evidence type="ECO:0000256" key="9">
    <source>
        <dbReference type="ARBA" id="ARBA00032492"/>
    </source>
</evidence>
<feature type="compositionally biased region" description="Polar residues" evidence="12">
    <location>
        <begin position="246"/>
        <end position="259"/>
    </location>
</feature>